<evidence type="ECO:0000256" key="4">
    <source>
        <dbReference type="ARBA" id="ARBA00022989"/>
    </source>
</evidence>
<keyword evidence="4 6" id="KW-1133">Transmembrane helix</keyword>
<accession>A0ABS2P6Z1</accession>
<keyword evidence="8" id="KW-1185">Reference proteome</keyword>
<dbReference type="InterPro" id="IPR050367">
    <property type="entry name" value="APC_superfamily"/>
</dbReference>
<feature type="transmembrane region" description="Helical" evidence="6">
    <location>
        <begin position="196"/>
        <end position="217"/>
    </location>
</feature>
<reference evidence="7 8" key="1">
    <citation type="submission" date="2021-01" db="EMBL/GenBank/DDBJ databases">
        <title>Genomic Encyclopedia of Type Strains, Phase IV (KMG-IV): sequencing the most valuable type-strain genomes for metagenomic binning, comparative biology and taxonomic classification.</title>
        <authorList>
            <person name="Goeker M."/>
        </authorList>
    </citation>
    <scope>NUCLEOTIDE SEQUENCE [LARGE SCALE GENOMIC DNA]</scope>
    <source>
        <strain evidence="7 8">DSM 25540</strain>
    </source>
</reference>
<feature type="transmembrane region" description="Helical" evidence="6">
    <location>
        <begin position="284"/>
        <end position="316"/>
    </location>
</feature>
<organism evidence="7 8">
    <name type="scientific">Geomicrobium sediminis</name>
    <dbReference type="NCBI Taxonomy" id="1347788"/>
    <lineage>
        <taxon>Bacteria</taxon>
        <taxon>Bacillati</taxon>
        <taxon>Bacillota</taxon>
        <taxon>Bacilli</taxon>
        <taxon>Bacillales</taxon>
        <taxon>Geomicrobium</taxon>
    </lineage>
</organism>
<feature type="transmembrane region" description="Helical" evidence="6">
    <location>
        <begin position="426"/>
        <end position="444"/>
    </location>
</feature>
<feature type="transmembrane region" description="Helical" evidence="6">
    <location>
        <begin position="16"/>
        <end position="36"/>
    </location>
</feature>
<gene>
    <name evidence="7" type="ORF">JOD17_000254</name>
</gene>
<name>A0ABS2P6Z1_9BACL</name>
<protein>
    <submittedName>
        <fullName evidence="7">Amino acid transporter</fullName>
    </submittedName>
</protein>
<keyword evidence="3 6" id="KW-0812">Transmembrane</keyword>
<sequence length="467" mass="50671">MEEKQKLKKVLSKTDAIVLSFGAMIGWGWVVLSGGWVTDAGVIGAMLAFLIGGVLVLCVGFTYSELASSMPKVGGEHSYALRGIGPRGSFIASWAIALGYVSVVAFEAVALPNVVEYLFPNYKVGYMYSVTGYDVYFTWVLVGVAGSLFIAWINYIGIKFASFVQMILTLMIVLVGLLLIFGGAVNGDIANADPLWVTSTTGLLAVMIMTPFLFVGFDVIPQAAEEMNVKPRSIGKLLIASLICAIVFYLAVIYAVGFGLGSAEREQSVLPTADAMVNLFGGEIFGTILVLGGIAGILTSWNAFIIGGSRIIFAMADTKMLPQWFAKVHPKYGTPSNAIWFIGILSAVSPFFGAPMLGWLVDAGGLTIVVAYLMVAVSFLFLRKNEPAMVRPFKAGRSSIFGWLALVMSIFFAVQYLPGMPAGLGWHEWVILLGWWIIGAYFAITRYNQYKTLTYEDDIHDLDERIS</sequence>
<comment type="caution">
    <text evidence="7">The sequence shown here is derived from an EMBL/GenBank/DDBJ whole genome shotgun (WGS) entry which is preliminary data.</text>
</comment>
<evidence type="ECO:0000256" key="5">
    <source>
        <dbReference type="ARBA" id="ARBA00023136"/>
    </source>
</evidence>
<keyword evidence="2" id="KW-1003">Cell membrane</keyword>
<dbReference type="PANTHER" id="PTHR42770:SF7">
    <property type="entry name" value="MEMBRANE PROTEIN"/>
    <property type="match status" value="1"/>
</dbReference>
<dbReference type="PANTHER" id="PTHR42770">
    <property type="entry name" value="AMINO ACID TRANSPORTER-RELATED"/>
    <property type="match status" value="1"/>
</dbReference>
<dbReference type="Proteomes" id="UP000741863">
    <property type="component" value="Unassembled WGS sequence"/>
</dbReference>
<proteinExistence type="predicted"/>
<dbReference type="Pfam" id="PF13520">
    <property type="entry name" value="AA_permease_2"/>
    <property type="match status" value="1"/>
</dbReference>
<dbReference type="InterPro" id="IPR002293">
    <property type="entry name" value="AA/rel_permease1"/>
</dbReference>
<dbReference type="EMBL" id="JAFBEC010000001">
    <property type="protein sequence ID" value="MBM7631163.1"/>
    <property type="molecule type" value="Genomic_DNA"/>
</dbReference>
<evidence type="ECO:0000256" key="6">
    <source>
        <dbReference type="SAM" id="Phobius"/>
    </source>
</evidence>
<evidence type="ECO:0000313" key="8">
    <source>
        <dbReference type="Proteomes" id="UP000741863"/>
    </source>
</evidence>
<feature type="transmembrane region" description="Helical" evidence="6">
    <location>
        <begin position="163"/>
        <end position="184"/>
    </location>
</feature>
<evidence type="ECO:0000256" key="3">
    <source>
        <dbReference type="ARBA" id="ARBA00022692"/>
    </source>
</evidence>
<feature type="transmembrane region" description="Helical" evidence="6">
    <location>
        <begin position="337"/>
        <end position="357"/>
    </location>
</feature>
<keyword evidence="5 6" id="KW-0472">Membrane</keyword>
<evidence type="ECO:0000256" key="1">
    <source>
        <dbReference type="ARBA" id="ARBA00004651"/>
    </source>
</evidence>
<feature type="transmembrane region" description="Helical" evidence="6">
    <location>
        <begin position="42"/>
        <end position="63"/>
    </location>
</feature>
<dbReference type="RefSeq" id="WP_169964555.1">
    <property type="nucleotide sequence ID" value="NZ_JAFBEC010000001.1"/>
</dbReference>
<evidence type="ECO:0000313" key="7">
    <source>
        <dbReference type="EMBL" id="MBM7631163.1"/>
    </source>
</evidence>
<feature type="transmembrane region" description="Helical" evidence="6">
    <location>
        <begin position="135"/>
        <end position="156"/>
    </location>
</feature>
<dbReference type="PIRSF" id="PIRSF006060">
    <property type="entry name" value="AA_transporter"/>
    <property type="match status" value="1"/>
</dbReference>
<evidence type="ECO:0000256" key="2">
    <source>
        <dbReference type="ARBA" id="ARBA00022475"/>
    </source>
</evidence>
<dbReference type="Gene3D" id="1.20.1740.10">
    <property type="entry name" value="Amino acid/polyamine transporter I"/>
    <property type="match status" value="1"/>
</dbReference>
<feature type="transmembrane region" description="Helical" evidence="6">
    <location>
        <begin position="363"/>
        <end position="383"/>
    </location>
</feature>
<feature type="transmembrane region" description="Helical" evidence="6">
    <location>
        <begin position="395"/>
        <end position="414"/>
    </location>
</feature>
<comment type="subcellular location">
    <subcellularLocation>
        <location evidence="1">Cell membrane</location>
        <topology evidence="1">Multi-pass membrane protein</topology>
    </subcellularLocation>
</comment>
<feature type="transmembrane region" description="Helical" evidence="6">
    <location>
        <begin position="237"/>
        <end position="260"/>
    </location>
</feature>
<feature type="transmembrane region" description="Helical" evidence="6">
    <location>
        <begin position="91"/>
        <end position="115"/>
    </location>
</feature>